<dbReference type="GO" id="GO:0005634">
    <property type="term" value="C:nucleus"/>
    <property type="evidence" value="ECO:0007669"/>
    <property type="project" value="UniProtKB-SubCell"/>
</dbReference>
<keyword evidence="8" id="KW-0539">Nucleus</keyword>
<evidence type="ECO:0000256" key="1">
    <source>
        <dbReference type="ARBA" id="ARBA00000971"/>
    </source>
</evidence>
<dbReference type="GO" id="GO:0007052">
    <property type="term" value="P:mitotic spindle organization"/>
    <property type="evidence" value="ECO:0007669"/>
    <property type="project" value="TreeGrafter"/>
</dbReference>
<evidence type="ECO:0000313" key="13">
    <source>
        <dbReference type="Proteomes" id="UP000566819"/>
    </source>
</evidence>
<reference evidence="12 13" key="1">
    <citation type="submission" date="2020-03" db="EMBL/GenBank/DDBJ databases">
        <title>Draft Genome Sequence of Cudoniella acicularis.</title>
        <authorList>
            <person name="Buettner E."/>
            <person name="Kellner H."/>
        </authorList>
    </citation>
    <scope>NUCLEOTIDE SEQUENCE [LARGE SCALE GENOMIC DNA]</scope>
    <source>
        <strain evidence="12 13">DSM 108380</strain>
    </source>
</reference>
<dbReference type="AlphaFoldDB" id="A0A8H4RI36"/>
<feature type="region of interest" description="Disordered" evidence="11">
    <location>
        <begin position="316"/>
        <end position="384"/>
    </location>
</feature>
<feature type="region of interest" description="Disordered" evidence="11">
    <location>
        <begin position="481"/>
        <end position="559"/>
    </location>
</feature>
<sequence length="559" mass="60387">MQLNTTMCPRKSVASDEVQTWQLDDQYVLSEPARKLQELLQNIEALIEEAPPDTGPRRFGNISFRKWYGILESRVRGLLETHLPRVVLEFGVSPSGGASVLDELTPYLLGSFGSSQRLDYGTGHELSFLAFLGCIWKLGGFRTEGCYDGGVERNIVLGVIEPYLKVIRRLILTYTLEPAGSHGVWGLDDHFFLPYIFGSSQYCPAISDSDAVPQEGSLPGSPNPGDIAKKDVVERERKHNMYFAAIGFINDVKTGPFWEHSPILFDISGVRSGWGKINKGMIKMYNAEVLSKFPVVQHFPFGSLFSWDQDPNALPPASSIHTASHPSNQVAPTNTFTDRPSQSTRAPWAAPAAHSDNAQTAAPWAQQQSSSAQQAFPTTSAPWTTSAVGIERRGSGRAMPPPPPPATVNPATKAPCDAITTAVEAPGVTTTLAIFGDVDRSYSSGYFLSARKDLNLEQFTITHTSNTFSELKAKFKSIFKGKKEKKKEETPAAATTEAEAAPAVDAAPETTETAEPVAETAAPAEEPAVEAAAVPEEAKTEEPAATEPAPVEEPTPAAA</sequence>
<evidence type="ECO:0000256" key="11">
    <source>
        <dbReference type="SAM" id="MobiDB-lite"/>
    </source>
</evidence>
<dbReference type="GO" id="GO:0008160">
    <property type="term" value="F:protein tyrosine phosphatase activator activity"/>
    <property type="evidence" value="ECO:0007669"/>
    <property type="project" value="TreeGrafter"/>
</dbReference>
<feature type="compositionally biased region" description="Low complexity" evidence="11">
    <location>
        <begin position="358"/>
        <end position="381"/>
    </location>
</feature>
<evidence type="ECO:0000256" key="3">
    <source>
        <dbReference type="ARBA" id="ARBA00004496"/>
    </source>
</evidence>
<evidence type="ECO:0000256" key="4">
    <source>
        <dbReference type="ARBA" id="ARBA00011019"/>
    </source>
</evidence>
<dbReference type="FunFam" id="1.20.120.1150:FF:000003">
    <property type="entry name" value="Serine/threonine-protein phosphatase 2A activator"/>
    <property type="match status" value="1"/>
</dbReference>
<feature type="compositionally biased region" description="Low complexity" evidence="11">
    <location>
        <begin position="491"/>
        <end position="535"/>
    </location>
</feature>
<comment type="similarity">
    <text evidence="4 10">Belongs to the PTPA-type PPIase family.</text>
</comment>
<evidence type="ECO:0000256" key="5">
    <source>
        <dbReference type="ARBA" id="ARBA00022490"/>
    </source>
</evidence>
<accession>A0A8H4RI36</accession>
<keyword evidence="7 10" id="KW-0413">Isomerase</keyword>
<comment type="function">
    <text evidence="9">PPIases accelerate the folding of proteins. It catalyzes the cis-trans isomerization of proline imidic peptide bonds in oligopeptides. Acts as a regulatory subunit for PP2A-like phosphatases modulating their activity or substrate specificity, probably by inducing a conformational change in the catalytic subunit, a direct target of the PPIase. Can reactivate inactive phosphatase PP2A-phosphatase methylesterase complexes (PP2Ai) in presence of ATP and Mg(2+) by dissociating the inactive form from the complex.</text>
</comment>
<dbReference type="InterPro" id="IPR043170">
    <property type="entry name" value="PTPA_C_lid"/>
</dbReference>
<dbReference type="EMBL" id="JAAMPI010000545">
    <property type="protein sequence ID" value="KAF4630485.1"/>
    <property type="molecule type" value="Genomic_DNA"/>
</dbReference>
<evidence type="ECO:0000256" key="8">
    <source>
        <dbReference type="ARBA" id="ARBA00023242"/>
    </source>
</evidence>
<evidence type="ECO:0000256" key="2">
    <source>
        <dbReference type="ARBA" id="ARBA00004123"/>
    </source>
</evidence>
<dbReference type="SUPFAM" id="SSF140984">
    <property type="entry name" value="PTPA-like"/>
    <property type="match status" value="1"/>
</dbReference>
<feature type="compositionally biased region" description="Polar residues" evidence="11">
    <location>
        <begin position="319"/>
        <end position="345"/>
    </location>
</feature>
<comment type="catalytic activity">
    <reaction evidence="1 10">
        <text>[protein]-peptidylproline (omega=180) = [protein]-peptidylproline (omega=0)</text>
        <dbReference type="Rhea" id="RHEA:16237"/>
        <dbReference type="Rhea" id="RHEA-COMP:10747"/>
        <dbReference type="Rhea" id="RHEA-COMP:10748"/>
        <dbReference type="ChEBI" id="CHEBI:83833"/>
        <dbReference type="ChEBI" id="CHEBI:83834"/>
        <dbReference type="EC" id="5.2.1.8"/>
    </reaction>
</comment>
<comment type="subcellular location">
    <subcellularLocation>
        <location evidence="3 10">Cytoplasm</location>
    </subcellularLocation>
    <subcellularLocation>
        <location evidence="2">Nucleus</location>
    </subcellularLocation>
</comment>
<dbReference type="Pfam" id="PF03095">
    <property type="entry name" value="PTPA"/>
    <property type="match status" value="1"/>
</dbReference>
<evidence type="ECO:0000256" key="6">
    <source>
        <dbReference type="ARBA" id="ARBA00023110"/>
    </source>
</evidence>
<dbReference type="PANTHER" id="PTHR10012:SF3">
    <property type="entry name" value="SERINE_THREONINE-PROTEIN PHOSPHATASE 2A ACTIVATOR 1"/>
    <property type="match status" value="1"/>
</dbReference>
<organism evidence="12 13">
    <name type="scientific">Cudoniella acicularis</name>
    <dbReference type="NCBI Taxonomy" id="354080"/>
    <lineage>
        <taxon>Eukaryota</taxon>
        <taxon>Fungi</taxon>
        <taxon>Dikarya</taxon>
        <taxon>Ascomycota</taxon>
        <taxon>Pezizomycotina</taxon>
        <taxon>Leotiomycetes</taxon>
        <taxon>Helotiales</taxon>
        <taxon>Tricladiaceae</taxon>
        <taxon>Cudoniella</taxon>
    </lineage>
</organism>
<dbReference type="EC" id="5.2.1.8" evidence="10"/>
<dbReference type="GO" id="GO:0003755">
    <property type="term" value="F:peptidyl-prolyl cis-trans isomerase activity"/>
    <property type="evidence" value="ECO:0007669"/>
    <property type="project" value="UniProtKB-KW"/>
</dbReference>
<evidence type="ECO:0000313" key="12">
    <source>
        <dbReference type="EMBL" id="KAF4630485.1"/>
    </source>
</evidence>
<protein>
    <recommendedName>
        <fullName evidence="10">Serine/threonine-protein phosphatase 2A activator</fullName>
        <ecNumber evidence="10">5.2.1.8</ecNumber>
    </recommendedName>
    <alternativeName>
        <fullName evidence="10">Phosphotyrosyl phosphatase activator</fullName>
    </alternativeName>
</protein>
<dbReference type="InterPro" id="IPR004327">
    <property type="entry name" value="Phstyr_phstse_ac"/>
</dbReference>
<dbReference type="PANTHER" id="PTHR10012">
    <property type="entry name" value="SERINE/THREONINE-PROTEIN PHOSPHATASE 2A REGULATORY SUBUNIT B"/>
    <property type="match status" value="1"/>
</dbReference>
<evidence type="ECO:0000256" key="10">
    <source>
        <dbReference type="RuleBase" id="RU361210"/>
    </source>
</evidence>
<dbReference type="InterPro" id="IPR037218">
    <property type="entry name" value="PTPA_sf"/>
</dbReference>
<feature type="compositionally biased region" description="Low complexity" evidence="11">
    <location>
        <begin position="543"/>
        <end position="559"/>
    </location>
</feature>
<dbReference type="OrthoDB" id="16120at2759"/>
<dbReference type="GO" id="GO:0000159">
    <property type="term" value="C:protein phosphatase type 2A complex"/>
    <property type="evidence" value="ECO:0007669"/>
    <property type="project" value="TreeGrafter"/>
</dbReference>
<evidence type="ECO:0000256" key="9">
    <source>
        <dbReference type="ARBA" id="ARBA00025287"/>
    </source>
</evidence>
<keyword evidence="6 10" id="KW-0697">Rotamase</keyword>
<dbReference type="Proteomes" id="UP000566819">
    <property type="component" value="Unassembled WGS sequence"/>
</dbReference>
<evidence type="ECO:0000256" key="7">
    <source>
        <dbReference type="ARBA" id="ARBA00023235"/>
    </source>
</evidence>
<proteinExistence type="inferred from homology"/>
<dbReference type="Gene3D" id="1.20.120.1150">
    <property type="match status" value="1"/>
</dbReference>
<name>A0A8H4RI36_9HELO</name>
<dbReference type="CDD" id="cd04087">
    <property type="entry name" value="PTPA"/>
    <property type="match status" value="1"/>
</dbReference>
<keyword evidence="13" id="KW-1185">Reference proteome</keyword>
<dbReference type="GO" id="GO:0005737">
    <property type="term" value="C:cytoplasm"/>
    <property type="evidence" value="ECO:0007669"/>
    <property type="project" value="UniProtKB-SubCell"/>
</dbReference>
<keyword evidence="5 10" id="KW-0963">Cytoplasm</keyword>
<gene>
    <name evidence="12" type="ORF">G7Y89_g7660</name>
</gene>
<comment type="caution">
    <text evidence="12">The sequence shown here is derived from an EMBL/GenBank/DDBJ whole genome shotgun (WGS) entry which is preliminary data.</text>
</comment>